<reference evidence="2 3" key="1">
    <citation type="submission" date="2020-07" db="EMBL/GenBank/DDBJ databases">
        <authorList>
            <person name="Li M."/>
        </authorList>
    </citation>
    <scope>NUCLEOTIDE SEQUENCE [LARGE SCALE GENOMIC DNA]</scope>
    <source>
        <strain evidence="2 3">DSM 23284</strain>
    </source>
</reference>
<name>A0A838XN84_9HYPH</name>
<dbReference type="EMBL" id="JACEON010000002">
    <property type="protein sequence ID" value="MBA4610471.1"/>
    <property type="molecule type" value="Genomic_DNA"/>
</dbReference>
<evidence type="ECO:0000313" key="3">
    <source>
        <dbReference type="Proteomes" id="UP000559404"/>
    </source>
</evidence>
<keyword evidence="1" id="KW-1133">Transmembrane helix</keyword>
<keyword evidence="3" id="KW-1185">Reference proteome</keyword>
<evidence type="ECO:0000256" key="1">
    <source>
        <dbReference type="SAM" id="Phobius"/>
    </source>
</evidence>
<evidence type="ECO:0000313" key="2">
    <source>
        <dbReference type="EMBL" id="MBA4610471.1"/>
    </source>
</evidence>
<sequence>MKRPSPPGNRLAFLAAALWGFAEATVLFTVPDVLLSFLAQTSLRRALVASLWTVVGACTGGAVLYTLALSHPDAADAFLLKVPGVFPELIARASVLLDSGLLPGLVTGSLTGVPYKTFAVEAARSETPLALFLLASLPARLLRFTLSCLASWLVFATLLAGLSLWTRRVLLAAFWIVFYTAYYAGLG</sequence>
<organism evidence="2 3">
    <name type="scientific">Stappia taiwanensis</name>
    <dbReference type="NCBI Taxonomy" id="992267"/>
    <lineage>
        <taxon>Bacteria</taxon>
        <taxon>Pseudomonadati</taxon>
        <taxon>Pseudomonadota</taxon>
        <taxon>Alphaproteobacteria</taxon>
        <taxon>Hyphomicrobiales</taxon>
        <taxon>Stappiaceae</taxon>
        <taxon>Stappia</taxon>
    </lineage>
</organism>
<keyword evidence="1" id="KW-0812">Transmembrane</keyword>
<keyword evidence="1" id="KW-0472">Membrane</keyword>
<accession>A0A838XN84</accession>
<dbReference type="AlphaFoldDB" id="A0A838XN84"/>
<feature type="transmembrane region" description="Helical" evidence="1">
    <location>
        <begin position="48"/>
        <end position="68"/>
    </location>
</feature>
<gene>
    <name evidence="2" type="ORF">H1W37_02300</name>
</gene>
<reference evidence="2 3" key="2">
    <citation type="submission" date="2020-08" db="EMBL/GenBank/DDBJ databases">
        <title>Stappia taiwanensis sp. nov., isolated from a coastal thermal spring.</title>
        <authorList>
            <person name="Kampfer P."/>
        </authorList>
    </citation>
    <scope>NUCLEOTIDE SEQUENCE [LARGE SCALE GENOMIC DNA]</scope>
    <source>
        <strain evidence="2 3">DSM 23284</strain>
    </source>
</reference>
<evidence type="ECO:0008006" key="4">
    <source>
        <dbReference type="Google" id="ProtNLM"/>
    </source>
</evidence>
<proteinExistence type="predicted"/>
<dbReference type="RefSeq" id="WP_181758673.1">
    <property type="nucleotide sequence ID" value="NZ_BMCR01000002.1"/>
</dbReference>
<feature type="transmembrane region" description="Helical" evidence="1">
    <location>
        <begin position="169"/>
        <end position="186"/>
    </location>
</feature>
<feature type="transmembrane region" description="Helical" evidence="1">
    <location>
        <begin position="141"/>
        <end position="162"/>
    </location>
</feature>
<comment type="caution">
    <text evidence="2">The sequence shown here is derived from an EMBL/GenBank/DDBJ whole genome shotgun (WGS) entry which is preliminary data.</text>
</comment>
<dbReference type="Proteomes" id="UP000559404">
    <property type="component" value="Unassembled WGS sequence"/>
</dbReference>
<protein>
    <recommendedName>
        <fullName evidence="4">Membrane protein YqaA, SNARE-associated domain</fullName>
    </recommendedName>
</protein>